<feature type="transmembrane region" description="Helical" evidence="1">
    <location>
        <begin position="204"/>
        <end position="220"/>
    </location>
</feature>
<evidence type="ECO:0000256" key="1">
    <source>
        <dbReference type="SAM" id="Phobius"/>
    </source>
</evidence>
<evidence type="ECO:0000313" key="2">
    <source>
        <dbReference type="EMBL" id="PIS09183.1"/>
    </source>
</evidence>
<gene>
    <name evidence="2" type="ORF">COT75_02900</name>
</gene>
<proteinExistence type="predicted"/>
<feature type="transmembrane region" description="Helical" evidence="1">
    <location>
        <begin position="180"/>
        <end position="198"/>
    </location>
</feature>
<evidence type="ECO:0008006" key="4">
    <source>
        <dbReference type="Google" id="ProtNLM"/>
    </source>
</evidence>
<dbReference type="EMBL" id="PEZT01000016">
    <property type="protein sequence ID" value="PIS09183.1"/>
    <property type="molecule type" value="Genomic_DNA"/>
</dbReference>
<dbReference type="InterPro" id="IPR018674">
    <property type="entry name" value="DUF2142_membrane"/>
</dbReference>
<feature type="transmembrane region" description="Helical" evidence="1">
    <location>
        <begin position="452"/>
        <end position="475"/>
    </location>
</feature>
<dbReference type="Pfam" id="PF09913">
    <property type="entry name" value="DUF2142"/>
    <property type="match status" value="1"/>
</dbReference>
<keyword evidence="1" id="KW-0472">Membrane</keyword>
<accession>A0A2H0W950</accession>
<feature type="transmembrane region" description="Helical" evidence="1">
    <location>
        <begin position="385"/>
        <end position="405"/>
    </location>
</feature>
<reference evidence="3" key="1">
    <citation type="submission" date="2017-09" db="EMBL/GenBank/DDBJ databases">
        <title>Depth-based differentiation of microbial function through sediment-hosted aquifers and enrichment of novel symbionts in the deep terrestrial subsurface.</title>
        <authorList>
            <person name="Probst A.J."/>
            <person name="Ladd B."/>
            <person name="Jarett J.K."/>
            <person name="Geller-Mcgrath D.E."/>
            <person name="Sieber C.M.K."/>
            <person name="Emerson J.B."/>
            <person name="Anantharaman K."/>
            <person name="Thomas B.C."/>
            <person name="Malmstrom R."/>
            <person name="Stieglmeier M."/>
            <person name="Klingl A."/>
            <person name="Woyke T."/>
            <person name="Ryan C.M."/>
            <person name="Banfield J.F."/>
        </authorList>
    </citation>
    <scope>NUCLEOTIDE SEQUENCE [LARGE SCALE GENOMIC DNA]</scope>
</reference>
<keyword evidence="1" id="KW-0812">Transmembrane</keyword>
<feature type="transmembrane region" description="Helical" evidence="1">
    <location>
        <begin position="352"/>
        <end position="369"/>
    </location>
</feature>
<dbReference type="Proteomes" id="UP000230093">
    <property type="component" value="Unassembled WGS sequence"/>
</dbReference>
<feature type="transmembrane region" description="Helical" evidence="1">
    <location>
        <begin position="495"/>
        <end position="516"/>
    </location>
</feature>
<comment type="caution">
    <text evidence="2">The sequence shown here is derived from an EMBL/GenBank/DDBJ whole genome shotgun (WGS) entry which is preliminary data.</text>
</comment>
<dbReference type="AlphaFoldDB" id="A0A2H0W950"/>
<organism evidence="2 3">
    <name type="scientific">Candidatus Beckwithbacteria bacterium CG10_big_fil_rev_8_21_14_0_10_34_10</name>
    <dbReference type="NCBI Taxonomy" id="1974495"/>
    <lineage>
        <taxon>Bacteria</taxon>
        <taxon>Candidatus Beckwithiibacteriota</taxon>
    </lineage>
</organism>
<feature type="transmembrane region" description="Helical" evidence="1">
    <location>
        <begin position="278"/>
        <end position="298"/>
    </location>
</feature>
<protein>
    <recommendedName>
        <fullName evidence="4">Glycosyltransferase RgtA/B/C/D-like domain-containing protein</fullName>
    </recommendedName>
</protein>
<feature type="transmembrane region" description="Helical" evidence="1">
    <location>
        <begin position="253"/>
        <end position="269"/>
    </location>
</feature>
<sequence>MKKILIVLLLLAHFLKQLFWLGVIPIWHFPDEEQHFANVAFQAEKGFSLKGTQVKNDVNQEIDISSELLGTKRDQRGINKFTYHPEFKIPYLKEETGLHEKEITNLNNQENRQTMVKKEAARYDPAYYFLDSLIYKFFYQDDLFVRVFSSRFLSVILSTLTVFIVYLISKEIFKKEYFRLALTFLVAFQPMFSFVSAGVSSDNLFNLVFTLIIYACLKLMFIKPKLLIKKENLFYFFLLILSLFIGLKTKKQIIIALPIIFLSFLLSLFKRNKKARKISIGIIASGVIIYLIATQGKIDIPEYNPGESSKLAENLWQYLLWHLQHTVAETIPWYWGVFNWLGVTLPRWVNQVQARLLIISSLGLLIFFLKQIKSRKLKSPKNLKIFFLLVAAAIYYFAIIFWDYFFRQSHGFSFGIQGRYFFPTIVSHMFFILLGLLALIPKKFKLLGVKILMFWWFIFSLIGLKTAVSSYYQLWPISVFLSQASQYKPIVFKSAGLLISFVAFITAFLIFLFNFLRIKSFEKK</sequence>
<keyword evidence="1" id="KW-1133">Transmembrane helix</keyword>
<feature type="transmembrane region" description="Helical" evidence="1">
    <location>
        <begin position="420"/>
        <end position="440"/>
    </location>
</feature>
<evidence type="ECO:0000313" key="3">
    <source>
        <dbReference type="Proteomes" id="UP000230093"/>
    </source>
</evidence>
<name>A0A2H0W950_9BACT</name>
<feature type="transmembrane region" description="Helical" evidence="1">
    <location>
        <begin position="232"/>
        <end position="247"/>
    </location>
</feature>
<feature type="transmembrane region" description="Helical" evidence="1">
    <location>
        <begin position="148"/>
        <end position="168"/>
    </location>
</feature>